<dbReference type="InterPro" id="IPR000560">
    <property type="entry name" value="His_Pase_clade-2"/>
</dbReference>
<accession>A0ABQ9Y3L6</accession>
<keyword evidence="4" id="KW-1185">Reference proteome</keyword>
<comment type="similarity">
    <text evidence="1">Belongs to the histidine acid phosphatase family.</text>
</comment>
<comment type="caution">
    <text evidence="3">The sequence shown here is derived from an EMBL/GenBank/DDBJ whole genome shotgun (WGS) entry which is preliminary data.</text>
</comment>
<dbReference type="PANTHER" id="PTHR11567:SF110">
    <property type="entry name" value="2-PHOSPHOXYLOSE PHOSPHATASE 1"/>
    <property type="match status" value="1"/>
</dbReference>
<organism evidence="3 4">
    <name type="scientific">Blattamonas nauphoetae</name>
    <dbReference type="NCBI Taxonomy" id="2049346"/>
    <lineage>
        <taxon>Eukaryota</taxon>
        <taxon>Metamonada</taxon>
        <taxon>Preaxostyla</taxon>
        <taxon>Oxymonadida</taxon>
        <taxon>Blattamonas</taxon>
    </lineage>
</organism>
<dbReference type="SUPFAM" id="SSF53254">
    <property type="entry name" value="Phosphoglycerate mutase-like"/>
    <property type="match status" value="1"/>
</dbReference>
<dbReference type="PANTHER" id="PTHR11567">
    <property type="entry name" value="ACID PHOSPHATASE-RELATED"/>
    <property type="match status" value="1"/>
</dbReference>
<gene>
    <name evidence="3" type="ORF">BLNAU_6793</name>
</gene>
<evidence type="ECO:0000313" key="4">
    <source>
        <dbReference type="Proteomes" id="UP001281761"/>
    </source>
</evidence>
<dbReference type="EMBL" id="JARBJD010000039">
    <property type="protein sequence ID" value="KAK2958306.1"/>
    <property type="molecule type" value="Genomic_DNA"/>
</dbReference>
<reference evidence="3 4" key="1">
    <citation type="journal article" date="2022" name="bioRxiv">
        <title>Genomics of Preaxostyla Flagellates Illuminates Evolutionary Transitions and the Path Towards Mitochondrial Loss.</title>
        <authorList>
            <person name="Novak L.V.F."/>
            <person name="Treitli S.C."/>
            <person name="Pyrih J."/>
            <person name="Halakuc P."/>
            <person name="Pipaliya S.V."/>
            <person name="Vacek V."/>
            <person name="Brzon O."/>
            <person name="Soukal P."/>
            <person name="Eme L."/>
            <person name="Dacks J.B."/>
            <person name="Karnkowska A."/>
            <person name="Elias M."/>
            <person name="Hampl V."/>
        </authorList>
    </citation>
    <scope>NUCLEOTIDE SEQUENCE [LARGE SCALE GENOMIC DNA]</scope>
    <source>
        <strain evidence="3">NAU3</strain>
        <tissue evidence="3">Gut</tissue>
    </source>
</reference>
<evidence type="ECO:0000256" key="1">
    <source>
        <dbReference type="ARBA" id="ARBA00005375"/>
    </source>
</evidence>
<dbReference type="InterPro" id="IPR050645">
    <property type="entry name" value="Histidine_acid_phosphatase"/>
</dbReference>
<dbReference type="InterPro" id="IPR033379">
    <property type="entry name" value="Acid_Pase_AS"/>
</dbReference>
<name>A0ABQ9Y3L6_9EUKA</name>
<proteinExistence type="inferred from homology"/>
<evidence type="ECO:0000256" key="2">
    <source>
        <dbReference type="ARBA" id="ARBA00022801"/>
    </source>
</evidence>
<protein>
    <submittedName>
        <fullName evidence="3">Uncharacterized protein</fullName>
    </submittedName>
</protein>
<keyword evidence="2" id="KW-0378">Hydrolase</keyword>
<dbReference type="PROSITE" id="PS00616">
    <property type="entry name" value="HIS_ACID_PHOSPHAT_1"/>
    <property type="match status" value="1"/>
</dbReference>
<dbReference type="CDD" id="cd07061">
    <property type="entry name" value="HP_HAP_like"/>
    <property type="match status" value="1"/>
</dbReference>
<dbReference type="Proteomes" id="UP001281761">
    <property type="component" value="Unassembled WGS sequence"/>
</dbReference>
<dbReference type="Pfam" id="PF00328">
    <property type="entry name" value="His_Phos_2"/>
    <property type="match status" value="1"/>
</dbReference>
<dbReference type="Gene3D" id="3.40.50.1240">
    <property type="entry name" value="Phosphoglycerate mutase-like"/>
    <property type="match status" value="1"/>
</dbReference>
<dbReference type="InterPro" id="IPR029033">
    <property type="entry name" value="His_PPase_superfam"/>
</dbReference>
<evidence type="ECO:0000313" key="3">
    <source>
        <dbReference type="EMBL" id="KAK2958306.1"/>
    </source>
</evidence>
<sequence length="356" mass="41013">MDPKSPETLLSVHLIHRHGNRYPLQYLESFPSVVPSGQLSSNGQVLMKHIGQTVFKRYCGSLLPPTYSPGLFNFRSTQSERTRESLCYFQQGFFEHYRTSLPPGEEISKDDLSFWHVPSKLDFELRGSCAIKPAFKMMKDQSRGEYCQKLHSEHKMLISKVETSTGSKVDDKAPFNIFDSLLCNIDLGHPLPPPITTTDIPLIRYLKEQCLFFPSLTCLMISLIAALDLDIENPYPAFGSMLAIEIFTDQNHDLDNPRVRFVTCLAPTLSEPLQFSECFLRDMGNEHMTVKRMQELWRPVHDEINSGMFYTERCALDDEELKRFKNRKVTREIVPLDVGNHVRDHLQPYHCTSCHH</sequence>